<dbReference type="SUPFAM" id="SSF56801">
    <property type="entry name" value="Acetyl-CoA synthetase-like"/>
    <property type="match status" value="1"/>
</dbReference>
<dbReference type="NCBIfam" id="NF004837">
    <property type="entry name" value="PRK06187.1"/>
    <property type="match status" value="1"/>
</dbReference>
<proteinExistence type="inferred from homology"/>
<evidence type="ECO:0000256" key="4">
    <source>
        <dbReference type="ARBA" id="ARBA00023098"/>
    </source>
</evidence>
<dbReference type="EC" id="6.2.1.44" evidence="7"/>
<dbReference type="GO" id="GO:0006631">
    <property type="term" value="P:fatty acid metabolic process"/>
    <property type="evidence" value="ECO:0007669"/>
    <property type="project" value="UniProtKB-KW"/>
</dbReference>
<evidence type="ECO:0000313" key="7">
    <source>
        <dbReference type="EMBL" id="VAX02703.1"/>
    </source>
</evidence>
<comment type="similarity">
    <text evidence="1">Belongs to the ATP-dependent AMP-binding enzyme family.</text>
</comment>
<keyword evidence="2 7" id="KW-0436">Ligase</keyword>
<evidence type="ECO:0000256" key="3">
    <source>
        <dbReference type="ARBA" id="ARBA00022832"/>
    </source>
</evidence>
<dbReference type="FunFam" id="3.30.300.30:FF:000008">
    <property type="entry name" value="2,3-dihydroxybenzoate-AMP ligase"/>
    <property type="match status" value="1"/>
</dbReference>
<dbReference type="PANTHER" id="PTHR43859:SF4">
    <property type="entry name" value="BUTANOATE--COA LIGASE AAE1-RELATED"/>
    <property type="match status" value="1"/>
</dbReference>
<sequence>MTIPGLMQDNELMISALIRYAAEYHGHMEIVTRTVEGPMHRYTYADAEKRAKQLSNALINQFGIKQGDRIGTLAWTTYRHFELFYGVSGMGAVLHTTNPRLFDDQVSYIINHAEDRVLFIDLDFVPLVEKILPELKSIEKFIILTDRAHMPDTSLPDAICYEELLAAETSEYDWPIFDERAASSLCYTSGTTGNPKGVLYSHRSTIIHALSAAQNSAYALSVYDTIMPIAPMYHANAWGLPYVAAMLGAKLVLPGPKMDGENIQDIIESEGVTFSCAVPTVFSMLFQYLEESGKKIDSLKRTMIGGSAVPKAMTEKFLNTYGVTVLQLWGMTETSPLGVVASSTPQTDALPPKERAEVRDKQGRVQFGLEIKVLDEEGKTIPRDGIAFGDLWVRGPWVTASYFRSEGGEILDKDGWFPTGDVVTIDQYGYIKITDRAKDVIKSGGEWISSIDIENLAVGHPKVMQAGVVGIYHPKWEERPILVIKPAPDQTLTEEEILDFLKGKIAKWWMPDVVFIVDELPLTATGKIKKTALRDQYKDCLSS</sequence>
<dbReference type="PANTHER" id="PTHR43859">
    <property type="entry name" value="ACYL-ACTIVATING ENZYME"/>
    <property type="match status" value="1"/>
</dbReference>
<evidence type="ECO:0000256" key="2">
    <source>
        <dbReference type="ARBA" id="ARBA00022598"/>
    </source>
</evidence>
<dbReference type="Pfam" id="PF13193">
    <property type="entry name" value="AMP-binding_C"/>
    <property type="match status" value="1"/>
</dbReference>
<dbReference type="AlphaFoldDB" id="A0A3B1AS70"/>
<dbReference type="CDD" id="cd12119">
    <property type="entry name" value="ttLC_FACS_AlkK_like"/>
    <property type="match status" value="1"/>
</dbReference>
<evidence type="ECO:0000259" key="5">
    <source>
        <dbReference type="Pfam" id="PF00501"/>
    </source>
</evidence>
<dbReference type="InterPro" id="IPR045851">
    <property type="entry name" value="AMP-bd_C_sf"/>
</dbReference>
<gene>
    <name evidence="7" type="ORF">MNBD_ALPHA03-280</name>
</gene>
<evidence type="ECO:0000259" key="6">
    <source>
        <dbReference type="Pfam" id="PF13193"/>
    </source>
</evidence>
<feature type="domain" description="AMP-dependent synthetase/ligase" evidence="5">
    <location>
        <begin position="33"/>
        <end position="403"/>
    </location>
</feature>
<dbReference type="PROSITE" id="PS00455">
    <property type="entry name" value="AMP_BINDING"/>
    <property type="match status" value="1"/>
</dbReference>
<keyword evidence="3" id="KW-0276">Fatty acid metabolism</keyword>
<keyword evidence="4" id="KW-0443">Lipid metabolism</keyword>
<dbReference type="NCBIfam" id="NF004674">
    <property type="entry name" value="PRK06018.1"/>
    <property type="match status" value="1"/>
</dbReference>
<dbReference type="GO" id="GO:0016874">
    <property type="term" value="F:ligase activity"/>
    <property type="evidence" value="ECO:0007669"/>
    <property type="project" value="UniProtKB-KW"/>
</dbReference>
<dbReference type="Pfam" id="PF00501">
    <property type="entry name" value="AMP-binding"/>
    <property type="match status" value="1"/>
</dbReference>
<dbReference type="Gene3D" id="3.30.300.30">
    <property type="match status" value="1"/>
</dbReference>
<dbReference type="EMBL" id="UOFW01000023">
    <property type="protein sequence ID" value="VAX02703.1"/>
    <property type="molecule type" value="Genomic_DNA"/>
</dbReference>
<reference evidence="7" key="1">
    <citation type="submission" date="2018-06" db="EMBL/GenBank/DDBJ databases">
        <authorList>
            <person name="Zhirakovskaya E."/>
        </authorList>
    </citation>
    <scope>NUCLEOTIDE SEQUENCE</scope>
</reference>
<protein>
    <submittedName>
        <fullName evidence="7">3-methylmercaptopropionyl-CoA ligase of DmdB2 type</fullName>
        <ecNumber evidence="7">6.2.1.44</ecNumber>
    </submittedName>
</protein>
<feature type="domain" description="AMP-binding enzyme C-terminal" evidence="6">
    <location>
        <begin position="453"/>
        <end position="527"/>
    </location>
</feature>
<name>A0A3B1AS70_9ZZZZ</name>
<organism evidence="7">
    <name type="scientific">hydrothermal vent metagenome</name>
    <dbReference type="NCBI Taxonomy" id="652676"/>
    <lineage>
        <taxon>unclassified sequences</taxon>
        <taxon>metagenomes</taxon>
        <taxon>ecological metagenomes</taxon>
    </lineage>
</organism>
<dbReference type="InterPro" id="IPR000873">
    <property type="entry name" value="AMP-dep_synth/lig_dom"/>
</dbReference>
<evidence type="ECO:0000256" key="1">
    <source>
        <dbReference type="ARBA" id="ARBA00006432"/>
    </source>
</evidence>
<dbReference type="Gene3D" id="3.40.50.12780">
    <property type="entry name" value="N-terminal domain of ligase-like"/>
    <property type="match status" value="1"/>
</dbReference>
<dbReference type="InterPro" id="IPR025110">
    <property type="entry name" value="AMP-bd_C"/>
</dbReference>
<accession>A0A3B1AS70</accession>
<dbReference type="InterPro" id="IPR020845">
    <property type="entry name" value="AMP-binding_CS"/>
</dbReference>
<dbReference type="InterPro" id="IPR042099">
    <property type="entry name" value="ANL_N_sf"/>
</dbReference>